<reference evidence="4 5" key="1">
    <citation type="submission" date="2019-07" db="EMBL/GenBank/DDBJ databases">
        <title>Whole genome shotgun sequence of Oceanobacillus sojae NBRC 105379.</title>
        <authorList>
            <person name="Hosoyama A."/>
            <person name="Uohara A."/>
            <person name="Ohji S."/>
            <person name="Ichikawa N."/>
        </authorList>
    </citation>
    <scope>NUCLEOTIDE SEQUENCE [LARGE SCALE GENOMIC DNA]</scope>
    <source>
        <strain evidence="4 5">NBRC 105379</strain>
    </source>
</reference>
<dbReference type="SUPFAM" id="SSF53850">
    <property type="entry name" value="Periplasmic binding protein-like II"/>
    <property type="match status" value="1"/>
</dbReference>
<dbReference type="PANTHER" id="PTHR35841:SF1">
    <property type="entry name" value="PHOSPHONATES-BINDING PERIPLASMIC PROTEIN"/>
    <property type="match status" value="1"/>
</dbReference>
<protein>
    <submittedName>
        <fullName evidence="4">Phosphonate ABC transporter substrate-binding protein</fullName>
    </submittedName>
</protein>
<evidence type="ECO:0000256" key="1">
    <source>
        <dbReference type="ARBA" id="ARBA00007162"/>
    </source>
</evidence>
<dbReference type="AlphaFoldDB" id="A0A511ZP65"/>
<keyword evidence="5" id="KW-1185">Reference proteome</keyword>
<dbReference type="NCBIfam" id="TIGR01098">
    <property type="entry name" value="3A0109s03R"/>
    <property type="match status" value="1"/>
</dbReference>
<sequence>MFKKGIFLFFTLIMVFMLAACGSDSGDGDDTLILGFVPSTDSDKIADNIEPMVERLEEELDRDVEGRVMTNFSGLVEALGNDQVHIGFIPAFGYVQATDRYDQVEVFAKSIRDGESSYRAQYTVRADSGIESLEDLEGTIWAFADQGSTSAYLFPAAQLMDDYGVEDLESYFSNQIQTGSHDAALVTVLEGDADFATTFEDARTNIVEDYPEAMDELVQLDFTERIPNDTISANTNLLSEEEIAQIKEIFLGFNDDEEMINVMDEVYNWTGLDEATDEEYDIVRDVYKKFQDQFDE</sequence>
<dbReference type="Gene3D" id="3.40.190.10">
    <property type="entry name" value="Periplasmic binding protein-like II"/>
    <property type="match status" value="2"/>
</dbReference>
<accession>A0A511ZP65</accession>
<dbReference type="EMBL" id="BJYM01000020">
    <property type="protein sequence ID" value="GEN89242.1"/>
    <property type="molecule type" value="Genomic_DNA"/>
</dbReference>
<dbReference type="PROSITE" id="PS51257">
    <property type="entry name" value="PROKAR_LIPOPROTEIN"/>
    <property type="match status" value="1"/>
</dbReference>
<evidence type="ECO:0000256" key="3">
    <source>
        <dbReference type="SAM" id="SignalP"/>
    </source>
</evidence>
<dbReference type="Proteomes" id="UP000321558">
    <property type="component" value="Unassembled WGS sequence"/>
</dbReference>
<dbReference type="GO" id="GO:0055085">
    <property type="term" value="P:transmembrane transport"/>
    <property type="evidence" value="ECO:0007669"/>
    <property type="project" value="InterPro"/>
</dbReference>
<comment type="similarity">
    <text evidence="1">Belongs to the phosphate/phosphite/phosphonate binding protein family.</text>
</comment>
<dbReference type="PANTHER" id="PTHR35841">
    <property type="entry name" value="PHOSPHONATES-BINDING PERIPLASMIC PROTEIN"/>
    <property type="match status" value="1"/>
</dbReference>
<feature type="chain" id="PRO_5022136799" evidence="3">
    <location>
        <begin position="20"/>
        <end position="296"/>
    </location>
</feature>
<dbReference type="STRING" id="582851.GCA_900162665_03694"/>
<dbReference type="Pfam" id="PF12974">
    <property type="entry name" value="Phosphonate-bd"/>
    <property type="match status" value="1"/>
</dbReference>
<proteinExistence type="inferred from homology"/>
<organism evidence="4 5">
    <name type="scientific">Oceanobacillus sojae</name>
    <dbReference type="NCBI Taxonomy" id="582851"/>
    <lineage>
        <taxon>Bacteria</taxon>
        <taxon>Bacillati</taxon>
        <taxon>Bacillota</taxon>
        <taxon>Bacilli</taxon>
        <taxon>Bacillales</taxon>
        <taxon>Bacillaceae</taxon>
        <taxon>Oceanobacillus</taxon>
    </lineage>
</organism>
<dbReference type="CDD" id="cd01071">
    <property type="entry name" value="PBP2_PhnD_like"/>
    <property type="match status" value="1"/>
</dbReference>
<keyword evidence="2 3" id="KW-0732">Signal</keyword>
<comment type="caution">
    <text evidence="4">The sequence shown here is derived from an EMBL/GenBank/DDBJ whole genome shotgun (WGS) entry which is preliminary data.</text>
</comment>
<name>A0A511ZP65_9BACI</name>
<evidence type="ECO:0000313" key="5">
    <source>
        <dbReference type="Proteomes" id="UP000321558"/>
    </source>
</evidence>
<evidence type="ECO:0000313" key="4">
    <source>
        <dbReference type="EMBL" id="GEN89242.1"/>
    </source>
</evidence>
<dbReference type="GO" id="GO:0043190">
    <property type="term" value="C:ATP-binding cassette (ABC) transporter complex"/>
    <property type="evidence" value="ECO:0007669"/>
    <property type="project" value="InterPro"/>
</dbReference>
<evidence type="ECO:0000256" key="2">
    <source>
        <dbReference type="ARBA" id="ARBA00022729"/>
    </source>
</evidence>
<gene>
    <name evidence="4" type="primary">phnD</name>
    <name evidence="4" type="ORF">OSO01_39810</name>
</gene>
<feature type="signal peptide" evidence="3">
    <location>
        <begin position="1"/>
        <end position="19"/>
    </location>
</feature>
<dbReference type="InterPro" id="IPR005770">
    <property type="entry name" value="PhnD"/>
</dbReference>